<dbReference type="Gene3D" id="3.30.559.10">
    <property type="entry name" value="Chloramphenicol acetyltransferase-like domain"/>
    <property type="match status" value="2"/>
</dbReference>
<dbReference type="Proteomes" id="UP001497480">
    <property type="component" value="Unassembled WGS sequence"/>
</dbReference>
<evidence type="ECO:0000256" key="1">
    <source>
        <dbReference type="ARBA" id="ARBA00022679"/>
    </source>
</evidence>
<gene>
    <name evidence="3" type="ORF">LLUT_LOCUS19963</name>
</gene>
<proteinExistence type="predicted"/>
<dbReference type="AlphaFoldDB" id="A0AAV1XB76"/>
<evidence type="ECO:0000313" key="3">
    <source>
        <dbReference type="EMBL" id="CAL0318903.1"/>
    </source>
</evidence>
<dbReference type="Pfam" id="PF02458">
    <property type="entry name" value="Transferase"/>
    <property type="match status" value="1"/>
</dbReference>
<protein>
    <submittedName>
        <fullName evidence="3">Uncharacterized protein</fullName>
    </submittedName>
</protein>
<dbReference type="PANTHER" id="PTHR31625">
    <property type="match status" value="1"/>
</dbReference>
<reference evidence="3 4" key="1">
    <citation type="submission" date="2024-03" db="EMBL/GenBank/DDBJ databases">
        <authorList>
            <person name="Martinez-Hernandez J."/>
        </authorList>
    </citation>
    <scope>NUCLEOTIDE SEQUENCE [LARGE SCALE GENOMIC DNA]</scope>
</reference>
<dbReference type="SUPFAM" id="SSF52777">
    <property type="entry name" value="CoA-dependent acyltransferases"/>
    <property type="match status" value="1"/>
</dbReference>
<sequence length="485" mass="54373">MATLNMAFPNNPIIIHENLLVSPQSSTHLSLPLTFLDLFWLRFHPVERIFFYSLPNHSHSHDPSFFFNNIVPNLKTSLSLTLQHFLPLAGNIIWPSHLPKPIIQYNPGDAVSFVVAESNVDFNHVLQNSPCDASESRFFMPNLDSSDSSASVISVQVTLFPKSGFSIGITAHHAVLDGKSSTMFIKAWANMCRSSVEETPSFSLNPELKPFLDRDVIKDPTQLGLIFADNWTKDPNDATKKKRSLEILSFVFKPKVENSVRATFKIRFKDSDKLKKRVLSKWNEVENDDEVVNYSDSKPDTLSSFVVTCAYVSTCIARAIQEDEKNKQKKFAFAFAVDCRSRLEPKVPENYFGNCVNLHAVDAKPEDFTKEDGFVIVAKKIVSKTKNLDRDGVLEGMDKLSSKHESRVRLGVELIGVAGSSRFGVYENDFGWGKPSKVEITSLDRSLSIGISESKDEKGGLEVGLVLKKNVMDIFSNLFHQGLKC</sequence>
<dbReference type="EMBL" id="CAXHTB010000013">
    <property type="protein sequence ID" value="CAL0318903.1"/>
    <property type="molecule type" value="Genomic_DNA"/>
</dbReference>
<dbReference type="InterPro" id="IPR051504">
    <property type="entry name" value="Plant_metabolite_acyltrans"/>
</dbReference>
<name>A0AAV1XB76_LUPLU</name>
<evidence type="ECO:0000256" key="2">
    <source>
        <dbReference type="ARBA" id="ARBA00023315"/>
    </source>
</evidence>
<organism evidence="3 4">
    <name type="scientific">Lupinus luteus</name>
    <name type="common">European yellow lupine</name>
    <dbReference type="NCBI Taxonomy" id="3873"/>
    <lineage>
        <taxon>Eukaryota</taxon>
        <taxon>Viridiplantae</taxon>
        <taxon>Streptophyta</taxon>
        <taxon>Embryophyta</taxon>
        <taxon>Tracheophyta</taxon>
        <taxon>Spermatophyta</taxon>
        <taxon>Magnoliopsida</taxon>
        <taxon>eudicotyledons</taxon>
        <taxon>Gunneridae</taxon>
        <taxon>Pentapetalae</taxon>
        <taxon>rosids</taxon>
        <taxon>fabids</taxon>
        <taxon>Fabales</taxon>
        <taxon>Fabaceae</taxon>
        <taxon>Papilionoideae</taxon>
        <taxon>50 kb inversion clade</taxon>
        <taxon>genistoids sensu lato</taxon>
        <taxon>core genistoids</taxon>
        <taxon>Genisteae</taxon>
        <taxon>Lupinus</taxon>
    </lineage>
</organism>
<accession>A0AAV1XB76</accession>
<keyword evidence="1" id="KW-0808">Transferase</keyword>
<dbReference type="InterPro" id="IPR023213">
    <property type="entry name" value="CAT-like_dom_sf"/>
</dbReference>
<comment type="caution">
    <text evidence="3">The sequence shown here is derived from an EMBL/GenBank/DDBJ whole genome shotgun (WGS) entry which is preliminary data.</text>
</comment>
<keyword evidence="4" id="KW-1185">Reference proteome</keyword>
<dbReference type="GO" id="GO:0016747">
    <property type="term" value="F:acyltransferase activity, transferring groups other than amino-acyl groups"/>
    <property type="evidence" value="ECO:0007669"/>
    <property type="project" value="UniProtKB-ARBA"/>
</dbReference>
<evidence type="ECO:0000313" key="4">
    <source>
        <dbReference type="Proteomes" id="UP001497480"/>
    </source>
</evidence>
<keyword evidence="2" id="KW-0012">Acyltransferase</keyword>